<sequence length="313" mass="35465">TLLAKMEKKKLLFLLSDNLKYQFEIKRLKCAYDVARQWYGHARRNFHQLFHHRTQETDCGRHFSTLVDLELHKISLIEAASKSIEECNLSGSLLLEELTTGQKHRLKVVSRAVISKENSLTKAHERLDKLREDLKNHRRDVDPLREVPLPELFDEITGDVEKLGGKTGGHQNVALSSKENKDATQFSHKVADMSLEPIAKDSGVRLANVDVKHGDFRCGGDAIITKKEVDLPPQQIVQDSKALLAIADTNKTGDCDKPKPIRTLQEIAAETINVFQRSYSVRPSLKFPENESKLNSGSRIQHGPRFQEVSFLN</sequence>
<evidence type="ECO:0000256" key="1">
    <source>
        <dbReference type="SAM" id="Coils"/>
    </source>
</evidence>
<reference evidence="2" key="1">
    <citation type="submission" date="2020-10" db="EMBL/GenBank/DDBJ databases">
        <authorList>
            <person name="Kikuchi T."/>
        </authorList>
    </citation>
    <scope>NUCLEOTIDE SEQUENCE</scope>
    <source>
        <strain evidence="2">NKZ352</strain>
    </source>
</reference>
<feature type="non-terminal residue" evidence="2">
    <location>
        <position position="1"/>
    </location>
</feature>
<keyword evidence="1" id="KW-0175">Coiled coil</keyword>
<dbReference type="Proteomes" id="UP000835052">
    <property type="component" value="Unassembled WGS sequence"/>
</dbReference>
<comment type="caution">
    <text evidence="2">The sequence shown here is derived from an EMBL/GenBank/DDBJ whole genome shotgun (WGS) entry which is preliminary data.</text>
</comment>
<organism evidence="2 3">
    <name type="scientific">Caenorhabditis auriculariae</name>
    <dbReference type="NCBI Taxonomy" id="2777116"/>
    <lineage>
        <taxon>Eukaryota</taxon>
        <taxon>Metazoa</taxon>
        <taxon>Ecdysozoa</taxon>
        <taxon>Nematoda</taxon>
        <taxon>Chromadorea</taxon>
        <taxon>Rhabditida</taxon>
        <taxon>Rhabditina</taxon>
        <taxon>Rhabditomorpha</taxon>
        <taxon>Rhabditoidea</taxon>
        <taxon>Rhabditidae</taxon>
        <taxon>Peloderinae</taxon>
        <taxon>Caenorhabditis</taxon>
    </lineage>
</organism>
<evidence type="ECO:0000313" key="3">
    <source>
        <dbReference type="Proteomes" id="UP000835052"/>
    </source>
</evidence>
<protein>
    <submittedName>
        <fullName evidence="2">Uncharacterized protein</fullName>
    </submittedName>
</protein>
<feature type="coiled-coil region" evidence="1">
    <location>
        <begin position="113"/>
        <end position="147"/>
    </location>
</feature>
<proteinExistence type="predicted"/>
<gene>
    <name evidence="2" type="ORF">CAUJ_LOCUS16199</name>
</gene>
<dbReference type="AlphaFoldDB" id="A0A8S1I0T3"/>
<name>A0A8S1I0T3_9PELO</name>
<keyword evidence="3" id="KW-1185">Reference proteome</keyword>
<dbReference type="EMBL" id="CAJGYM010000306">
    <property type="protein sequence ID" value="CAD6200302.1"/>
    <property type="molecule type" value="Genomic_DNA"/>
</dbReference>
<evidence type="ECO:0000313" key="2">
    <source>
        <dbReference type="EMBL" id="CAD6200302.1"/>
    </source>
</evidence>
<accession>A0A8S1I0T3</accession>